<name>A0A212IXB1_9BACT</name>
<sequence length="231" mass="26715">MTQIFDVPIGRIRRKKGYLKNKTLVGVRFGRLVVLSKYKDSKYSGSIRWTCQCDCGKEIQINTGNLIYNKTKSCGCLVLDFAENLNKSHGKSKTSIFNIWVSMRARCYNTNGRYYSDYGGRGINVCDRWLESFENFYEDMGDRPSSKHSLDRIDVNGNYEPANCRWATKLEQANNTRNTVFLTHNGITKPISDWARSLGLNKQTIRSRIKQGETDMDKILSTRLRKNQFDF</sequence>
<protein>
    <submittedName>
        <fullName evidence="1">Uncharacterized protein</fullName>
    </submittedName>
</protein>
<evidence type="ECO:0000313" key="1">
    <source>
        <dbReference type="EMBL" id="SBV91819.1"/>
    </source>
</evidence>
<gene>
    <name evidence="1" type="ORF">KL86DYS1_10440</name>
</gene>
<accession>A0A212IXB1</accession>
<dbReference type="RefSeq" id="WP_296938339.1">
    <property type="nucleotide sequence ID" value="NZ_LT599032.1"/>
</dbReference>
<organism evidence="1">
    <name type="scientific">uncultured Dysgonomonas sp</name>
    <dbReference type="NCBI Taxonomy" id="206096"/>
    <lineage>
        <taxon>Bacteria</taxon>
        <taxon>Pseudomonadati</taxon>
        <taxon>Bacteroidota</taxon>
        <taxon>Bacteroidia</taxon>
        <taxon>Bacteroidales</taxon>
        <taxon>Dysgonomonadaceae</taxon>
        <taxon>Dysgonomonas</taxon>
        <taxon>environmental samples</taxon>
    </lineage>
</organism>
<dbReference type="EMBL" id="FLUM01000001">
    <property type="protein sequence ID" value="SBV91819.1"/>
    <property type="molecule type" value="Genomic_DNA"/>
</dbReference>
<proteinExistence type="predicted"/>
<dbReference type="AlphaFoldDB" id="A0A212IXB1"/>
<reference evidence="1" key="1">
    <citation type="submission" date="2016-04" db="EMBL/GenBank/DDBJ databases">
        <authorList>
            <person name="Evans L.H."/>
            <person name="Alamgir A."/>
            <person name="Owens N."/>
            <person name="Weber N.D."/>
            <person name="Virtaneva K."/>
            <person name="Barbian K."/>
            <person name="Babar A."/>
            <person name="Rosenke K."/>
        </authorList>
    </citation>
    <scope>NUCLEOTIDE SEQUENCE</scope>
    <source>
        <strain evidence="1">86-1</strain>
    </source>
</reference>